<dbReference type="AlphaFoldDB" id="D2VX17"/>
<protein>
    <submittedName>
        <fullName evidence="2">Predicted protein</fullName>
    </submittedName>
</protein>
<organism evidence="3">
    <name type="scientific">Naegleria gruberi</name>
    <name type="common">Amoeba</name>
    <dbReference type="NCBI Taxonomy" id="5762"/>
    <lineage>
        <taxon>Eukaryota</taxon>
        <taxon>Discoba</taxon>
        <taxon>Heterolobosea</taxon>
        <taxon>Tetramitia</taxon>
        <taxon>Eutetramitia</taxon>
        <taxon>Vahlkampfiidae</taxon>
        <taxon>Naegleria</taxon>
    </lineage>
</organism>
<dbReference type="OMA" id="NYMATAM"/>
<dbReference type="InterPro" id="IPR036188">
    <property type="entry name" value="FAD/NAD-bd_sf"/>
</dbReference>
<dbReference type="EMBL" id="GG738906">
    <property type="protein sequence ID" value="EFC38542.1"/>
    <property type="molecule type" value="Genomic_DNA"/>
</dbReference>
<proteinExistence type="predicted"/>
<accession>D2VX17</accession>
<dbReference type="SUPFAM" id="SSF51905">
    <property type="entry name" value="FAD/NAD(P)-binding domain"/>
    <property type="match status" value="1"/>
</dbReference>
<evidence type="ECO:0000256" key="1">
    <source>
        <dbReference type="SAM" id="MobiDB-lite"/>
    </source>
</evidence>
<evidence type="ECO:0000313" key="3">
    <source>
        <dbReference type="Proteomes" id="UP000006671"/>
    </source>
</evidence>
<evidence type="ECO:0000313" key="2">
    <source>
        <dbReference type="EMBL" id="EFC38542.1"/>
    </source>
</evidence>
<gene>
    <name evidence="2" type="ORF">NAEGRDRAFT_81539</name>
</gene>
<dbReference type="KEGG" id="ngr:NAEGRDRAFT_81539"/>
<reference evidence="2 3" key="1">
    <citation type="journal article" date="2010" name="Cell">
        <title>The genome of Naegleria gruberi illuminates early eukaryotic versatility.</title>
        <authorList>
            <person name="Fritz-Laylin L.K."/>
            <person name="Prochnik S.E."/>
            <person name="Ginger M.L."/>
            <person name="Dacks J.B."/>
            <person name="Carpenter M.L."/>
            <person name="Field M.C."/>
            <person name="Kuo A."/>
            <person name="Paredez A."/>
            <person name="Chapman J."/>
            <person name="Pham J."/>
            <person name="Shu S."/>
            <person name="Neupane R."/>
            <person name="Cipriano M."/>
            <person name="Mancuso J."/>
            <person name="Tu H."/>
            <person name="Salamov A."/>
            <person name="Lindquist E."/>
            <person name="Shapiro H."/>
            <person name="Lucas S."/>
            <person name="Grigoriev I.V."/>
            <person name="Cande W.Z."/>
            <person name="Fulton C."/>
            <person name="Rokhsar D.S."/>
            <person name="Dawson S.C."/>
        </authorList>
    </citation>
    <scope>NUCLEOTIDE SEQUENCE [LARGE SCALE GENOMIC DNA]</scope>
    <source>
        <strain evidence="2 3">NEG-M</strain>
    </source>
</reference>
<name>D2VX17_NAEGR</name>
<dbReference type="OrthoDB" id="20799at2759"/>
<dbReference type="Gene3D" id="3.50.50.60">
    <property type="entry name" value="FAD/NAD(P)-binding domain"/>
    <property type="match status" value="1"/>
</dbReference>
<keyword evidence="3" id="KW-1185">Reference proteome</keyword>
<feature type="region of interest" description="Disordered" evidence="1">
    <location>
        <begin position="1"/>
        <end position="20"/>
    </location>
</feature>
<sequence length="798" mass="92087">MDTNPIVNIHNDASSSSSSPILHKEQTLNEIFGVIQNDESSIGVNFLKFMNFFQRTEQFHPLSDQEKHSGKFKKIALSIIYHILDRELIYSTNQSPILKLFDLSPSEILRMNNLMNTTREIVLKLSDSIISQHLIRIEPLEDDNDEFSLPLKQFVEKQMLRLKDFLIQIVKIYKTRKYNLKELGYDKEGNKQPLKYIVIGSGPIGLLSAIEASLLLPKLYIIEKRTNYSRDVWFDLYPKPFSQSVELLDELAFSTEFPNLEIKISSVADSDGDERRTYTVRCQITQRFLSKVIYLLDNVEFIFGSQYISQCKVKIPKVTNPNSYSHNSILENRWKDIGFKLNSESEYQVALFYHGKSKECYSHIDYMSFNETQDLCSQFGQESFLNSKCKVERIPFDILIGSDGLYSTVRSSLNITTRDIHSFDVSNTLYAQTLSRDQIPKITVKPRLEQVALIINFKRTADNDCPDTAIDEDTGEFIDPWKPSLLLDNVCSVFKRFYAGHCHMQILFDNNYGQKAIEKYMHARRNALKQLLDKNKEGSVVNSVILETEAKEIRSAAFADASRDSSYDDSSNGDTKRVIPNWEEDAFDWIKIMSIVNTVLAEPYKNVNDFREAIVNSDTFTGDKQLEKKYDMVLLRVVLQKAENLTRVIQLDNPTNPYAINILKGDSVASAHFRLGVGVNNAFLAFGEITTLIRNLVLLGQDQNVATSSITKDNLEKSMEIYEEKAQFRWNRLINYMATAMYFESFCNTVVFIDPGEYFGIQTIQQKDYDSLDYIPFENLYQVKRFCQAQDKQSLWWN</sequence>
<dbReference type="eggNOG" id="ENOG502SQKN">
    <property type="taxonomic scope" value="Eukaryota"/>
</dbReference>
<dbReference type="Proteomes" id="UP000006671">
    <property type="component" value="Unassembled WGS sequence"/>
</dbReference>
<dbReference type="InParanoid" id="D2VX17"/>
<dbReference type="VEuPathDB" id="AmoebaDB:NAEGRDRAFT_81539"/>
<dbReference type="GeneID" id="8853921"/>
<dbReference type="RefSeq" id="XP_002671286.1">
    <property type="nucleotide sequence ID" value="XM_002671240.1"/>
</dbReference>